<dbReference type="GO" id="GO:0016616">
    <property type="term" value="F:oxidoreductase activity, acting on the CH-OH group of donors, NAD or NADP as acceptor"/>
    <property type="evidence" value="ECO:0007669"/>
    <property type="project" value="UniProtKB-ARBA"/>
</dbReference>
<evidence type="ECO:0000256" key="1">
    <source>
        <dbReference type="ARBA" id="ARBA00023002"/>
    </source>
</evidence>
<feature type="site" description="Lowers pKa of active site Tyr" evidence="4">
    <location>
        <position position="80"/>
    </location>
</feature>
<dbReference type="PANTHER" id="PTHR11732">
    <property type="entry name" value="ALDO/KETO REDUCTASE"/>
    <property type="match status" value="1"/>
</dbReference>
<sequence length="307" mass="33661">MSSSSQDFGTLKLNSGGSIPQLGFGTWPSSDADAYAAVLCALKTGYRHIDAAAMYGNEAAVGKGIRDSGVPREEIFVTTKLWNTQQRDAEAGLNDSLERLGLDYVDLYLIHWPAPFKNEGAPEDNLKYPPPSSTKYDADWNFCKTWETMEKLPKTGKTKAVGVSNFSVKNIEELLSSRPNVLVPAVNQVEIHPQLPQTELVDFCQSKGIVVEAYCPLGSSTSSLLTDPTIGKIAEKYNTKPANVLINWGVSRGYCVLPKSFTPARIASNMIRVKLSPEDTETITKLSETIGGKRYVLPDFSPFPLFE</sequence>
<proteinExistence type="predicted"/>
<dbReference type="InterPro" id="IPR020471">
    <property type="entry name" value="AKR"/>
</dbReference>
<reference evidence="6 7" key="1">
    <citation type="submission" date="2014-03" db="EMBL/GenBank/DDBJ databases">
        <title>The genome of Kluyveromyces dobzhanskii.</title>
        <authorList>
            <person name="Nystedt B."/>
            <person name="Astrom S."/>
        </authorList>
    </citation>
    <scope>NUCLEOTIDE SEQUENCE [LARGE SCALE GENOMIC DNA]</scope>
    <source>
        <strain evidence="6 7">CBS 2104</strain>
    </source>
</reference>
<dbReference type="InterPro" id="IPR018170">
    <property type="entry name" value="Aldo/ket_reductase_CS"/>
</dbReference>
<gene>
    <name evidence="6" type="ORF">KLDO_g2011</name>
</gene>
<dbReference type="EMBL" id="CCBQ010000027">
    <property type="protein sequence ID" value="CDO93720.1"/>
    <property type="molecule type" value="Genomic_DNA"/>
</dbReference>
<dbReference type="AlphaFoldDB" id="A0A0A8L669"/>
<evidence type="ECO:0000256" key="3">
    <source>
        <dbReference type="PIRSR" id="PIRSR000097-2"/>
    </source>
</evidence>
<evidence type="ECO:0000256" key="2">
    <source>
        <dbReference type="PIRSR" id="PIRSR000097-1"/>
    </source>
</evidence>
<dbReference type="SUPFAM" id="SSF51430">
    <property type="entry name" value="NAD(P)-linked oxidoreductase"/>
    <property type="match status" value="1"/>
</dbReference>
<dbReference type="PIRSF" id="PIRSF000097">
    <property type="entry name" value="AKR"/>
    <property type="match status" value="1"/>
</dbReference>
<dbReference type="InterPro" id="IPR023210">
    <property type="entry name" value="NADP_OxRdtase_dom"/>
</dbReference>
<feature type="active site" description="Proton donor" evidence="2">
    <location>
        <position position="55"/>
    </location>
</feature>
<feature type="domain" description="NADP-dependent oxidoreductase" evidence="5">
    <location>
        <begin position="22"/>
        <end position="287"/>
    </location>
</feature>
<dbReference type="Pfam" id="PF00248">
    <property type="entry name" value="Aldo_ket_red"/>
    <property type="match status" value="1"/>
</dbReference>
<dbReference type="Proteomes" id="UP000031516">
    <property type="component" value="Unassembled WGS sequence"/>
</dbReference>
<accession>A0A0A8L669</accession>
<name>A0A0A8L669_9SACH</name>
<dbReference type="PROSITE" id="PS00798">
    <property type="entry name" value="ALDOKETO_REDUCTASE_1"/>
    <property type="match status" value="1"/>
</dbReference>
<comment type="caution">
    <text evidence="6">The sequence shown here is derived from an EMBL/GenBank/DDBJ whole genome shotgun (WGS) entry which is preliminary data.</text>
</comment>
<dbReference type="PRINTS" id="PR00069">
    <property type="entry name" value="ALDKETRDTASE"/>
</dbReference>
<keyword evidence="1" id="KW-0560">Oxidoreductase</keyword>
<dbReference type="InterPro" id="IPR036812">
    <property type="entry name" value="NAD(P)_OxRdtase_dom_sf"/>
</dbReference>
<dbReference type="OrthoDB" id="416253at2759"/>
<evidence type="ECO:0000313" key="6">
    <source>
        <dbReference type="EMBL" id="CDO93720.1"/>
    </source>
</evidence>
<evidence type="ECO:0000256" key="4">
    <source>
        <dbReference type="PIRSR" id="PIRSR000097-3"/>
    </source>
</evidence>
<evidence type="ECO:0000313" key="7">
    <source>
        <dbReference type="Proteomes" id="UP000031516"/>
    </source>
</evidence>
<organism evidence="6 7">
    <name type="scientific">Kluyveromyces dobzhanskii CBS 2104</name>
    <dbReference type="NCBI Taxonomy" id="1427455"/>
    <lineage>
        <taxon>Eukaryota</taxon>
        <taxon>Fungi</taxon>
        <taxon>Dikarya</taxon>
        <taxon>Ascomycota</taxon>
        <taxon>Saccharomycotina</taxon>
        <taxon>Saccharomycetes</taxon>
        <taxon>Saccharomycetales</taxon>
        <taxon>Saccharomycetaceae</taxon>
        <taxon>Kluyveromyces</taxon>
    </lineage>
</organism>
<evidence type="ECO:0000259" key="5">
    <source>
        <dbReference type="Pfam" id="PF00248"/>
    </source>
</evidence>
<feature type="binding site" evidence="3">
    <location>
        <position position="111"/>
    </location>
    <ligand>
        <name>substrate</name>
    </ligand>
</feature>
<dbReference type="Gene3D" id="3.20.20.100">
    <property type="entry name" value="NADP-dependent oxidoreductase domain"/>
    <property type="match status" value="1"/>
</dbReference>
<dbReference type="FunFam" id="3.20.20.100:FF:000002">
    <property type="entry name" value="2,5-diketo-D-gluconic acid reductase A"/>
    <property type="match status" value="1"/>
</dbReference>
<dbReference type="PROSITE" id="PS00062">
    <property type="entry name" value="ALDOKETO_REDUCTASE_2"/>
    <property type="match status" value="1"/>
</dbReference>
<keyword evidence="7" id="KW-1185">Reference proteome</keyword>
<protein>
    <submittedName>
        <fullName evidence="6">WGS project CCBQ000000000 data, contig 00102</fullName>
    </submittedName>
</protein>